<dbReference type="RefSeq" id="WP_092013212.1">
    <property type="nucleotide sequence ID" value="NZ_FOYW01000001.1"/>
</dbReference>
<feature type="binding site" evidence="6">
    <location>
        <position position="7"/>
    </location>
    <ligand>
        <name>Mg(2+)</name>
        <dbReference type="ChEBI" id="CHEBI:18420"/>
        <label>1</label>
    </ligand>
</feature>
<keyword evidence="3" id="KW-0378">Hydrolase</keyword>
<feature type="binding site" evidence="6">
    <location>
        <position position="260"/>
    </location>
    <ligand>
        <name>Mg(2+)</name>
        <dbReference type="ChEBI" id="CHEBI:18420"/>
        <label>1</label>
    </ligand>
</feature>
<dbReference type="PROSITE" id="PS00726">
    <property type="entry name" value="AP_NUCLEASE_F1_1"/>
    <property type="match status" value="1"/>
</dbReference>
<keyword evidence="10" id="KW-1185">Reference proteome</keyword>
<dbReference type="PANTHER" id="PTHR43250:SF2">
    <property type="entry name" value="EXODEOXYRIBONUCLEASE III"/>
    <property type="match status" value="1"/>
</dbReference>
<feature type="binding site" evidence="6">
    <location>
        <position position="151"/>
    </location>
    <ligand>
        <name>Mg(2+)</name>
        <dbReference type="ChEBI" id="CHEBI:18420"/>
        <label>1</label>
    </ligand>
</feature>
<proteinExistence type="inferred from homology"/>
<dbReference type="OrthoDB" id="9803914at2"/>
<evidence type="ECO:0000256" key="2">
    <source>
        <dbReference type="ARBA" id="ARBA00022723"/>
    </source>
</evidence>
<dbReference type="NCBIfam" id="TIGR00633">
    <property type="entry name" value="xth"/>
    <property type="match status" value="1"/>
</dbReference>
<feature type="site" description="Transition state stabilizer" evidence="7">
    <location>
        <position position="153"/>
    </location>
</feature>
<feature type="active site" description="Proton acceptor" evidence="5">
    <location>
        <position position="261"/>
    </location>
</feature>
<dbReference type="GO" id="GO:0046872">
    <property type="term" value="F:metal ion binding"/>
    <property type="evidence" value="ECO:0007669"/>
    <property type="project" value="UniProtKB-KW"/>
</dbReference>
<dbReference type="AlphaFoldDB" id="A0A1I6GU02"/>
<comment type="cofactor">
    <cofactor evidence="6">
        <name>Mg(2+)</name>
        <dbReference type="ChEBI" id="CHEBI:18420"/>
    </cofactor>
    <cofactor evidence="6">
        <name>Mn(2+)</name>
        <dbReference type="ChEBI" id="CHEBI:29035"/>
    </cofactor>
    <text evidence="6">Probably binds two magnesium or manganese ions per subunit.</text>
</comment>
<dbReference type="InterPro" id="IPR004808">
    <property type="entry name" value="AP_endonuc_1"/>
</dbReference>
<dbReference type="SUPFAM" id="SSF56219">
    <property type="entry name" value="DNase I-like"/>
    <property type="match status" value="1"/>
</dbReference>
<dbReference type="NCBIfam" id="TIGR00195">
    <property type="entry name" value="exoDNase_III"/>
    <property type="match status" value="1"/>
</dbReference>
<keyword evidence="4 6" id="KW-0460">Magnesium</keyword>
<dbReference type="CDD" id="cd09086">
    <property type="entry name" value="ExoIII-like_AP-endo"/>
    <property type="match status" value="1"/>
</dbReference>
<sequence length="270" mass="31371">MKFVSFNVNSIRTRLHQLEAVVDQLQPDIIGLQETKVSDDQFPVEDVEAMGYHVNFHGQKGHYGVALLSKEAPAGVHKGYPWDGEESQRRLIRGRFRVNDKTLTVINGYFPQGESRDHPLKFPAKEKFYQDLMKLLDETRTQSDYLLVMGDMNIAPTDRDLGIGDANVKRWLREGKTSFLPEEREWMARLEQRGLTDVFRHLHPEEEDTFSWFDYRSRGFERDPRRGLRIDLIMADEALLSRARSAGVSYEIRAMKKPSDHCPVWADFDL</sequence>
<dbReference type="Pfam" id="PF03372">
    <property type="entry name" value="Exo_endo_phos"/>
    <property type="match status" value="1"/>
</dbReference>
<dbReference type="InterPro" id="IPR036691">
    <property type="entry name" value="Endo/exonu/phosph_ase_sf"/>
</dbReference>
<keyword evidence="6" id="KW-0464">Manganese</keyword>
<dbReference type="GO" id="GO:0008311">
    <property type="term" value="F:double-stranded DNA 3'-5' DNA exonuclease activity"/>
    <property type="evidence" value="ECO:0007669"/>
    <property type="project" value="InterPro"/>
</dbReference>
<accession>A0A1I6GU02</accession>
<gene>
    <name evidence="9" type="ORF">SAMN05216203_0468</name>
</gene>
<feature type="active site" description="Proton donor/acceptor" evidence="5">
    <location>
        <position position="151"/>
    </location>
</feature>
<dbReference type="NCBIfam" id="NF008733">
    <property type="entry name" value="PRK11756.1"/>
    <property type="match status" value="1"/>
</dbReference>
<dbReference type="GO" id="GO:0004519">
    <property type="term" value="F:endonuclease activity"/>
    <property type="evidence" value="ECO:0007669"/>
    <property type="project" value="InterPro"/>
</dbReference>
<evidence type="ECO:0000313" key="9">
    <source>
        <dbReference type="EMBL" id="SFR45606.1"/>
    </source>
</evidence>
<reference evidence="9 10" key="1">
    <citation type="submission" date="2016-10" db="EMBL/GenBank/DDBJ databases">
        <authorList>
            <person name="de Groot N.N."/>
        </authorList>
    </citation>
    <scope>NUCLEOTIDE SEQUENCE [LARGE SCALE GENOMIC DNA]</scope>
    <source>
        <strain evidence="9 10">CGMCC 1.9167</strain>
    </source>
</reference>
<dbReference type="InterPro" id="IPR037493">
    <property type="entry name" value="ExoIII-like"/>
</dbReference>
<feature type="binding site" evidence="6">
    <location>
        <position position="34"/>
    </location>
    <ligand>
        <name>Mg(2+)</name>
        <dbReference type="ChEBI" id="CHEBI:18420"/>
        <label>1</label>
    </ligand>
</feature>
<name>A0A1I6GU02_9GAMM</name>
<dbReference type="PROSITE" id="PS51435">
    <property type="entry name" value="AP_NUCLEASE_F1_4"/>
    <property type="match status" value="1"/>
</dbReference>
<dbReference type="Proteomes" id="UP000198644">
    <property type="component" value="Unassembled WGS sequence"/>
</dbReference>
<evidence type="ECO:0000256" key="7">
    <source>
        <dbReference type="PIRSR" id="PIRSR604808-3"/>
    </source>
</evidence>
<dbReference type="InterPro" id="IPR005135">
    <property type="entry name" value="Endo/exonuclease/phosphatase"/>
</dbReference>
<feature type="site" description="Important for catalytic activity" evidence="7">
    <location>
        <position position="231"/>
    </location>
</feature>
<evidence type="ECO:0000256" key="1">
    <source>
        <dbReference type="ARBA" id="ARBA00007092"/>
    </source>
</evidence>
<protein>
    <submittedName>
        <fullName evidence="9">Exodeoxyribonuclease-3</fullName>
    </submittedName>
</protein>
<feature type="binding site" evidence="6">
    <location>
        <position position="153"/>
    </location>
    <ligand>
        <name>Mg(2+)</name>
        <dbReference type="ChEBI" id="CHEBI:18420"/>
        <label>1</label>
    </ligand>
</feature>
<dbReference type="GO" id="GO:0003677">
    <property type="term" value="F:DNA binding"/>
    <property type="evidence" value="ECO:0007669"/>
    <property type="project" value="InterPro"/>
</dbReference>
<feature type="active site" evidence="5">
    <location>
        <position position="109"/>
    </location>
</feature>
<feature type="domain" description="Endonuclease/exonuclease/phosphatase" evidence="8">
    <location>
        <begin position="4"/>
        <end position="261"/>
    </location>
</feature>
<organism evidence="9 10">
    <name type="scientific">Marinobacter daqiaonensis</name>
    <dbReference type="NCBI Taxonomy" id="650891"/>
    <lineage>
        <taxon>Bacteria</taxon>
        <taxon>Pseudomonadati</taxon>
        <taxon>Pseudomonadota</taxon>
        <taxon>Gammaproteobacteria</taxon>
        <taxon>Pseudomonadales</taxon>
        <taxon>Marinobacteraceae</taxon>
        <taxon>Marinobacter</taxon>
    </lineage>
</organism>
<dbReference type="GO" id="GO:0006281">
    <property type="term" value="P:DNA repair"/>
    <property type="evidence" value="ECO:0007669"/>
    <property type="project" value="InterPro"/>
</dbReference>
<keyword evidence="2 6" id="KW-0479">Metal-binding</keyword>
<dbReference type="Gene3D" id="3.60.10.10">
    <property type="entry name" value="Endonuclease/exonuclease/phosphatase"/>
    <property type="match status" value="1"/>
</dbReference>
<comment type="similarity">
    <text evidence="1">Belongs to the DNA repair enzymes AP/ExoA family.</text>
</comment>
<dbReference type="EMBL" id="FOYW01000001">
    <property type="protein sequence ID" value="SFR45606.1"/>
    <property type="molecule type" value="Genomic_DNA"/>
</dbReference>
<feature type="site" description="Interaction with DNA substrate" evidence="7">
    <location>
        <position position="261"/>
    </location>
</feature>
<evidence type="ECO:0000256" key="5">
    <source>
        <dbReference type="PIRSR" id="PIRSR604808-1"/>
    </source>
</evidence>
<evidence type="ECO:0000313" key="10">
    <source>
        <dbReference type="Proteomes" id="UP000198644"/>
    </source>
</evidence>
<dbReference type="InterPro" id="IPR020847">
    <property type="entry name" value="AP_endonuclease_F1_BS"/>
</dbReference>
<evidence type="ECO:0000256" key="3">
    <source>
        <dbReference type="ARBA" id="ARBA00022801"/>
    </source>
</evidence>
<evidence type="ECO:0000256" key="4">
    <source>
        <dbReference type="ARBA" id="ARBA00022842"/>
    </source>
</evidence>
<evidence type="ECO:0000259" key="8">
    <source>
        <dbReference type="Pfam" id="PF03372"/>
    </source>
</evidence>
<feature type="binding site" evidence="6">
    <location>
        <position position="261"/>
    </location>
    <ligand>
        <name>Mg(2+)</name>
        <dbReference type="ChEBI" id="CHEBI:18420"/>
        <label>1</label>
    </ligand>
</feature>
<dbReference type="PANTHER" id="PTHR43250">
    <property type="entry name" value="EXODEOXYRIBONUCLEASE III"/>
    <property type="match status" value="1"/>
</dbReference>
<evidence type="ECO:0000256" key="6">
    <source>
        <dbReference type="PIRSR" id="PIRSR604808-2"/>
    </source>
</evidence>
<dbReference type="STRING" id="650891.SAMN05216203_0468"/>